<dbReference type="GeneID" id="79587072"/>
<keyword evidence="1" id="KW-1133">Transmembrane helix</keyword>
<evidence type="ECO:0000256" key="1">
    <source>
        <dbReference type="SAM" id="Phobius"/>
    </source>
</evidence>
<keyword evidence="1" id="KW-0812">Transmembrane</keyword>
<feature type="transmembrane region" description="Helical" evidence="1">
    <location>
        <begin position="20"/>
        <end position="43"/>
    </location>
</feature>
<protein>
    <submittedName>
        <fullName evidence="2">Uncharacterized protein</fullName>
    </submittedName>
</protein>
<organism evidence="2 3">
    <name type="scientific">Bacillus phage Negev_SA</name>
    <dbReference type="NCBI Taxonomy" id="1983579"/>
    <lineage>
        <taxon>Viruses</taxon>
        <taxon>Duplodnaviria</taxon>
        <taxon>Heunggongvirae</taxon>
        <taxon>Uroviricota</taxon>
        <taxon>Caudoviricetes</taxon>
        <taxon>Wbetavirus</taxon>
        <taxon>Wbetavirus negev</taxon>
    </lineage>
</organism>
<dbReference type="EMBL" id="KY963370">
    <property type="protein sequence ID" value="ARW58480.1"/>
    <property type="molecule type" value="Genomic_DNA"/>
</dbReference>
<reference evidence="2 3" key="1">
    <citation type="submission" date="2017-04" db="EMBL/GenBank/DDBJ databases">
        <title>Bacillus anthracis phage Complete Genome.</title>
        <authorList>
            <person name="Alkalay S."/>
            <person name="Coppenhagen-Glazer S."/>
            <person name="Hazan R."/>
        </authorList>
    </citation>
    <scope>NUCLEOTIDE SEQUENCE [LARGE SCALE GENOMIC DNA]</scope>
</reference>
<keyword evidence="1" id="KW-0472">Membrane</keyword>
<dbReference type="RefSeq" id="YP_010739679.1">
    <property type="nucleotide sequence ID" value="NC_073044.1"/>
</dbReference>
<dbReference type="Proteomes" id="UP000226363">
    <property type="component" value="Segment"/>
</dbReference>
<dbReference type="KEGG" id="vg:79587072"/>
<evidence type="ECO:0000313" key="2">
    <source>
        <dbReference type="EMBL" id="ARW58480.1"/>
    </source>
</evidence>
<name>A0A288WGP4_9CAUD</name>
<evidence type="ECO:0000313" key="3">
    <source>
        <dbReference type="Proteomes" id="UP000226363"/>
    </source>
</evidence>
<proteinExistence type="predicted"/>
<accession>A0A288WGP4</accession>
<keyword evidence="3" id="KW-1185">Reference proteome</keyword>
<sequence>MHSIKIPPFKTFNQFFEKPFDFFVVGQTSFCFLVHIPILLPLGRLQGRRDNKRGEFYMRWQYNHLNTTPYLHPSKELRDMYNESRSRAETQSILNHMRNHKVFNNKEYKGYFSLSQVVEEDLYGEEEDILNWEILTECYDVVLTRKGITFREKEEEEQA</sequence>